<dbReference type="SMART" id="SM00342">
    <property type="entry name" value="HTH_ARAC"/>
    <property type="match status" value="1"/>
</dbReference>
<dbReference type="Gene3D" id="1.10.10.60">
    <property type="entry name" value="Homeodomain-like"/>
    <property type="match status" value="1"/>
</dbReference>
<keyword evidence="2 5" id="KW-0238">DNA-binding</keyword>
<dbReference type="PANTHER" id="PTHR43280:SF31">
    <property type="entry name" value="TRANSCRIPTIONAL REGULATORY PROTEIN"/>
    <property type="match status" value="1"/>
</dbReference>
<dbReference type="RefSeq" id="WP_110376156.1">
    <property type="nucleotide sequence ID" value="NZ_JAHBRY010000001.1"/>
</dbReference>
<dbReference type="Pfam" id="PF12833">
    <property type="entry name" value="HTH_18"/>
    <property type="match status" value="1"/>
</dbReference>
<dbReference type="PROSITE" id="PS00041">
    <property type="entry name" value="HTH_ARAC_FAMILY_1"/>
    <property type="match status" value="1"/>
</dbReference>
<gene>
    <name evidence="5" type="ORF">C7450_108160</name>
</gene>
<sequence>MKNQEITSEVGKVLERGYSEYDRPFREEFCGDLLRSAFDIYQGGEFSAQAQVALFDDARVISATLTPGTLTRNAKLVSAETTSLVAINVLRGQARLTCDGRSMTVDPLGVAIVHADAPFQLDILPGEEAAQFSWIELSSVSDLRSLIRNKSVMVSSNALSDYISFFVDFFIRYANDDISRYLDLSIRQSIVEMLRAFLRDQVAREDGSNKARLANEIIDYIKNNLELHDLGAAKISRNFNVSQRKLYKIFEDSGLSLRDTILHYRLEAARKELASTVEKKIINIAFDSGFNDVSTFYRNFKRKYGYSPRHTP</sequence>
<evidence type="ECO:0000256" key="2">
    <source>
        <dbReference type="ARBA" id="ARBA00023125"/>
    </source>
</evidence>
<evidence type="ECO:0000256" key="1">
    <source>
        <dbReference type="ARBA" id="ARBA00023015"/>
    </source>
</evidence>
<evidence type="ECO:0000259" key="4">
    <source>
        <dbReference type="PROSITE" id="PS01124"/>
    </source>
</evidence>
<protein>
    <submittedName>
        <fullName evidence="5">AraC-like DNA-binding protein</fullName>
    </submittedName>
</protein>
<organism evidence="5 6">
    <name type="scientific">Chelatococcus asaccharovorans</name>
    <dbReference type="NCBI Taxonomy" id="28210"/>
    <lineage>
        <taxon>Bacteria</taxon>
        <taxon>Pseudomonadati</taxon>
        <taxon>Pseudomonadota</taxon>
        <taxon>Alphaproteobacteria</taxon>
        <taxon>Hyphomicrobiales</taxon>
        <taxon>Chelatococcaceae</taxon>
        <taxon>Chelatococcus</taxon>
    </lineage>
</organism>
<dbReference type="OrthoDB" id="4601794at2"/>
<evidence type="ECO:0000313" key="6">
    <source>
        <dbReference type="Proteomes" id="UP000248021"/>
    </source>
</evidence>
<evidence type="ECO:0000313" key="5">
    <source>
        <dbReference type="EMBL" id="PXW56410.1"/>
    </source>
</evidence>
<dbReference type="PROSITE" id="PS01124">
    <property type="entry name" value="HTH_ARAC_FAMILY_2"/>
    <property type="match status" value="1"/>
</dbReference>
<dbReference type="InterPro" id="IPR009057">
    <property type="entry name" value="Homeodomain-like_sf"/>
</dbReference>
<dbReference type="InterPro" id="IPR018060">
    <property type="entry name" value="HTH_AraC"/>
</dbReference>
<proteinExistence type="predicted"/>
<keyword evidence="1" id="KW-0805">Transcription regulation</keyword>
<evidence type="ECO:0000256" key="3">
    <source>
        <dbReference type="ARBA" id="ARBA00023163"/>
    </source>
</evidence>
<keyword evidence="3" id="KW-0804">Transcription</keyword>
<dbReference type="GO" id="GO:0003700">
    <property type="term" value="F:DNA-binding transcription factor activity"/>
    <property type="evidence" value="ECO:0007669"/>
    <property type="project" value="InterPro"/>
</dbReference>
<dbReference type="EMBL" id="QJJK01000008">
    <property type="protein sequence ID" value="PXW56410.1"/>
    <property type="molecule type" value="Genomic_DNA"/>
</dbReference>
<name>A0A2V3U2Z3_9HYPH</name>
<keyword evidence="6" id="KW-1185">Reference proteome</keyword>
<dbReference type="InterPro" id="IPR018062">
    <property type="entry name" value="HTH_AraC-typ_CS"/>
</dbReference>
<dbReference type="Proteomes" id="UP000248021">
    <property type="component" value="Unassembled WGS sequence"/>
</dbReference>
<feature type="domain" description="HTH araC/xylS-type" evidence="4">
    <location>
        <begin position="215"/>
        <end position="312"/>
    </location>
</feature>
<dbReference type="GO" id="GO:0043565">
    <property type="term" value="F:sequence-specific DNA binding"/>
    <property type="evidence" value="ECO:0007669"/>
    <property type="project" value="InterPro"/>
</dbReference>
<reference evidence="5 6" key="1">
    <citation type="submission" date="2018-05" db="EMBL/GenBank/DDBJ databases">
        <title>Genomic Encyclopedia of Type Strains, Phase IV (KMG-IV): sequencing the most valuable type-strain genomes for metagenomic binning, comparative biology and taxonomic classification.</title>
        <authorList>
            <person name="Goeker M."/>
        </authorList>
    </citation>
    <scope>NUCLEOTIDE SEQUENCE [LARGE SCALE GENOMIC DNA]</scope>
    <source>
        <strain evidence="5 6">DSM 6462</strain>
    </source>
</reference>
<dbReference type="PANTHER" id="PTHR43280">
    <property type="entry name" value="ARAC-FAMILY TRANSCRIPTIONAL REGULATOR"/>
    <property type="match status" value="1"/>
</dbReference>
<accession>A0A2V3U2Z3</accession>
<dbReference type="AlphaFoldDB" id="A0A2V3U2Z3"/>
<comment type="caution">
    <text evidence="5">The sequence shown here is derived from an EMBL/GenBank/DDBJ whole genome shotgun (WGS) entry which is preliminary data.</text>
</comment>
<dbReference type="SUPFAM" id="SSF46689">
    <property type="entry name" value="Homeodomain-like"/>
    <property type="match status" value="1"/>
</dbReference>